<accession>A0AAU9VEL8</accession>
<evidence type="ECO:0000256" key="2">
    <source>
        <dbReference type="ARBA" id="ARBA00022695"/>
    </source>
</evidence>
<dbReference type="GO" id="GO:0016787">
    <property type="term" value="F:hydrolase activity"/>
    <property type="evidence" value="ECO:0007669"/>
    <property type="project" value="UniProtKB-KW"/>
</dbReference>
<dbReference type="Proteomes" id="UP001153954">
    <property type="component" value="Unassembled WGS sequence"/>
</dbReference>
<keyword evidence="3" id="KW-0540">Nuclease</keyword>
<dbReference type="InterPro" id="IPR050951">
    <property type="entry name" value="Retrovirus_Pol_polyprotein"/>
</dbReference>
<keyword evidence="4" id="KW-0255">Endonuclease</keyword>
<dbReference type="PANTHER" id="PTHR37984">
    <property type="entry name" value="PROTEIN CBG26694"/>
    <property type="match status" value="1"/>
</dbReference>
<dbReference type="CDD" id="cd01647">
    <property type="entry name" value="RT_LTR"/>
    <property type="match status" value="1"/>
</dbReference>
<dbReference type="SUPFAM" id="SSF56672">
    <property type="entry name" value="DNA/RNA polymerases"/>
    <property type="match status" value="1"/>
</dbReference>
<dbReference type="EMBL" id="CAKOGL010000043">
    <property type="protein sequence ID" value="CAH2108842.1"/>
    <property type="molecule type" value="Genomic_DNA"/>
</dbReference>
<reference evidence="8" key="1">
    <citation type="submission" date="2022-03" db="EMBL/GenBank/DDBJ databases">
        <authorList>
            <person name="Tunstrom K."/>
        </authorList>
    </citation>
    <scope>NUCLEOTIDE SEQUENCE</scope>
</reference>
<dbReference type="InterPro" id="IPR000477">
    <property type="entry name" value="RT_dom"/>
</dbReference>
<dbReference type="GO" id="GO:0004519">
    <property type="term" value="F:endonuclease activity"/>
    <property type="evidence" value="ECO:0007669"/>
    <property type="project" value="UniProtKB-KW"/>
</dbReference>
<comment type="caution">
    <text evidence="8">The sequence shown here is derived from an EMBL/GenBank/DDBJ whole genome shotgun (WGS) entry which is preliminary data.</text>
</comment>
<keyword evidence="1" id="KW-0808">Transferase</keyword>
<keyword evidence="2" id="KW-0548">Nucleotidyltransferase</keyword>
<name>A0AAU9VEL8_EUPED</name>
<evidence type="ECO:0000313" key="9">
    <source>
        <dbReference type="Proteomes" id="UP001153954"/>
    </source>
</evidence>
<dbReference type="Gene3D" id="3.10.20.370">
    <property type="match status" value="1"/>
</dbReference>
<evidence type="ECO:0000256" key="1">
    <source>
        <dbReference type="ARBA" id="ARBA00022679"/>
    </source>
</evidence>
<gene>
    <name evidence="8" type="ORF">EEDITHA_LOCUS22743</name>
</gene>
<dbReference type="CDD" id="cd09274">
    <property type="entry name" value="RNase_HI_RT_Ty3"/>
    <property type="match status" value="1"/>
</dbReference>
<dbReference type="InterPro" id="IPR043502">
    <property type="entry name" value="DNA/RNA_pol_sf"/>
</dbReference>
<organism evidence="8 9">
    <name type="scientific">Euphydryas editha</name>
    <name type="common">Edith's checkerspot</name>
    <dbReference type="NCBI Taxonomy" id="104508"/>
    <lineage>
        <taxon>Eukaryota</taxon>
        <taxon>Metazoa</taxon>
        <taxon>Ecdysozoa</taxon>
        <taxon>Arthropoda</taxon>
        <taxon>Hexapoda</taxon>
        <taxon>Insecta</taxon>
        <taxon>Pterygota</taxon>
        <taxon>Neoptera</taxon>
        <taxon>Endopterygota</taxon>
        <taxon>Lepidoptera</taxon>
        <taxon>Glossata</taxon>
        <taxon>Ditrysia</taxon>
        <taxon>Papilionoidea</taxon>
        <taxon>Nymphalidae</taxon>
        <taxon>Nymphalinae</taxon>
        <taxon>Euphydryas</taxon>
    </lineage>
</organism>
<evidence type="ECO:0000256" key="6">
    <source>
        <dbReference type="ARBA" id="ARBA00022918"/>
    </source>
</evidence>
<keyword evidence="5" id="KW-0378">Hydrolase</keyword>
<evidence type="ECO:0000256" key="3">
    <source>
        <dbReference type="ARBA" id="ARBA00022722"/>
    </source>
</evidence>
<keyword evidence="6" id="KW-0695">RNA-directed DNA polymerase</keyword>
<keyword evidence="9" id="KW-1185">Reference proteome</keyword>
<evidence type="ECO:0000256" key="4">
    <source>
        <dbReference type="ARBA" id="ARBA00022759"/>
    </source>
</evidence>
<feature type="domain" description="Reverse transcriptase" evidence="7">
    <location>
        <begin position="1"/>
        <end position="82"/>
    </location>
</feature>
<dbReference type="InterPro" id="IPR041373">
    <property type="entry name" value="RT_RNaseH"/>
</dbReference>
<evidence type="ECO:0000313" key="8">
    <source>
        <dbReference type="EMBL" id="CAH2108842.1"/>
    </source>
</evidence>
<dbReference type="AlphaFoldDB" id="A0AAU9VEL8"/>
<dbReference type="Pfam" id="PF17917">
    <property type="entry name" value="RT_RNaseH"/>
    <property type="match status" value="1"/>
</dbReference>
<protein>
    <recommendedName>
        <fullName evidence="7">Reverse transcriptase domain-containing protein</fullName>
    </recommendedName>
</protein>
<dbReference type="InterPro" id="IPR043128">
    <property type="entry name" value="Rev_trsase/Diguanyl_cyclase"/>
</dbReference>
<dbReference type="PANTHER" id="PTHR37984:SF5">
    <property type="entry name" value="PROTEIN NYNRIN-LIKE"/>
    <property type="match status" value="1"/>
</dbReference>
<dbReference type="Pfam" id="PF00078">
    <property type="entry name" value="RVT_1"/>
    <property type="match status" value="1"/>
</dbReference>
<evidence type="ECO:0000259" key="7">
    <source>
        <dbReference type="PROSITE" id="PS50878"/>
    </source>
</evidence>
<dbReference type="PROSITE" id="PS50878">
    <property type="entry name" value="RT_POL"/>
    <property type="match status" value="1"/>
</dbReference>
<dbReference type="GO" id="GO:0003964">
    <property type="term" value="F:RNA-directed DNA polymerase activity"/>
    <property type="evidence" value="ECO:0007669"/>
    <property type="project" value="UniProtKB-KW"/>
</dbReference>
<proteinExistence type="predicted"/>
<sequence>MPFGLRNATSVYQRAVMQALGELGHTFVVVYVDDLLILASDVEQGISRLRLVLDVLTKAGFSLNLSKCAFLKRRVEYLGFVIEDGRVMPNPKKIEALTRLPPPVLKIFDPNLPIEIHTDASADGYGAVIIQKVDGKQHPVAYYSRRTSPAESRYHSYELETLAVVNAVKHFSHYLKGRKFTIVTDCNSVKATKNKAELSPRVHRWWAYLQSFEFDIVYKEGSRMKHVECLSRNPHLPLIPSHDIKQHVEQKRVNIAELSRDWLQVEQEKDPEIQKIVSDIQNEVISEDIRKTCEVRSGILCRKIQRNARSRWLPIVPRSFRWSVVNNVHESIMYLGWEKTL</sequence>
<dbReference type="FunFam" id="3.10.20.370:FF:000001">
    <property type="entry name" value="Retrovirus-related Pol polyprotein from transposon 17.6-like protein"/>
    <property type="match status" value="1"/>
</dbReference>
<evidence type="ECO:0000256" key="5">
    <source>
        <dbReference type="ARBA" id="ARBA00022801"/>
    </source>
</evidence>
<dbReference type="Gene3D" id="3.30.70.270">
    <property type="match status" value="1"/>
</dbReference>